<name>A0ABY5T3J6_9SPHN</name>
<gene>
    <name evidence="2" type="ORF">L1F33_02855</name>
</gene>
<keyword evidence="3" id="KW-1185">Reference proteome</keyword>
<dbReference type="PANTHER" id="PTHR23419:SF8">
    <property type="entry name" value="FI09726P"/>
    <property type="match status" value="1"/>
</dbReference>
<protein>
    <submittedName>
        <fullName evidence="2">Divalent-cation tolerance protein CutA</fullName>
    </submittedName>
</protein>
<dbReference type="InterPro" id="IPR015867">
    <property type="entry name" value="N-reg_PII/ATP_PRibTrfase_C"/>
</dbReference>
<dbReference type="RefSeq" id="WP_265559721.1">
    <property type="nucleotide sequence ID" value="NZ_CP092471.1"/>
</dbReference>
<dbReference type="SUPFAM" id="SSF54913">
    <property type="entry name" value="GlnB-like"/>
    <property type="match status" value="1"/>
</dbReference>
<dbReference type="Proteomes" id="UP001065265">
    <property type="component" value="Chromosome"/>
</dbReference>
<evidence type="ECO:0000256" key="1">
    <source>
        <dbReference type="ARBA" id="ARBA00010169"/>
    </source>
</evidence>
<evidence type="ECO:0000313" key="3">
    <source>
        <dbReference type="Proteomes" id="UP001065265"/>
    </source>
</evidence>
<dbReference type="InterPro" id="IPR004323">
    <property type="entry name" value="Ion_tolerance_CutA"/>
</dbReference>
<dbReference type="Gene3D" id="3.30.70.120">
    <property type="match status" value="1"/>
</dbReference>
<comment type="similarity">
    <text evidence="1">Belongs to the CutA family.</text>
</comment>
<dbReference type="PANTHER" id="PTHR23419">
    <property type="entry name" value="DIVALENT CATION TOLERANCE CUTA-RELATED"/>
    <property type="match status" value="1"/>
</dbReference>
<organism evidence="2 3">
    <name type="scientific">Qipengyuania spongiae</name>
    <dbReference type="NCBI Taxonomy" id="2909673"/>
    <lineage>
        <taxon>Bacteria</taxon>
        <taxon>Pseudomonadati</taxon>
        <taxon>Pseudomonadota</taxon>
        <taxon>Alphaproteobacteria</taxon>
        <taxon>Sphingomonadales</taxon>
        <taxon>Erythrobacteraceae</taxon>
        <taxon>Qipengyuania</taxon>
    </lineage>
</organism>
<evidence type="ECO:0000313" key="2">
    <source>
        <dbReference type="EMBL" id="UVI39916.1"/>
    </source>
</evidence>
<dbReference type="InterPro" id="IPR011322">
    <property type="entry name" value="N-reg_PII-like_a/b"/>
</dbReference>
<proteinExistence type="inferred from homology"/>
<accession>A0ABY5T3J6</accession>
<sequence length="107" mass="11531">MTSEAGLIWCPFADEESAREVIAGLLAERLIACGNILPGVQSLYFWHGAQDSAGECGSLLKTSAPLLDRAMERLEALHPYDRPAVMGWLAATTPATAQWLETETAAK</sequence>
<reference evidence="2" key="1">
    <citation type="submission" date="2022-02" db="EMBL/GenBank/DDBJ databases">
        <title>Qipengyuania spongiae sp. nov., isolated from marine sponge.</title>
        <authorList>
            <person name="Li Z."/>
            <person name="Zhang M."/>
        </authorList>
    </citation>
    <scope>NUCLEOTIDE SEQUENCE</scope>
    <source>
        <strain evidence="2">PHS-Z21</strain>
    </source>
</reference>
<dbReference type="Pfam" id="PF03091">
    <property type="entry name" value="CutA1"/>
    <property type="match status" value="1"/>
</dbReference>
<dbReference type="EMBL" id="CP092471">
    <property type="protein sequence ID" value="UVI39916.1"/>
    <property type="molecule type" value="Genomic_DNA"/>
</dbReference>